<dbReference type="Pfam" id="PF25963">
    <property type="entry name" value="Beta-barrel_AAEA"/>
    <property type="match status" value="1"/>
</dbReference>
<proteinExistence type="inferred from homology"/>
<feature type="domain" description="p-hydroxybenzoic acid efflux pump subunit AaeA-like beta-barrel" evidence="13">
    <location>
        <begin position="291"/>
        <end position="383"/>
    </location>
</feature>
<protein>
    <submittedName>
        <fullName evidence="14">Multidrug resistance efflux pump</fullName>
    </submittedName>
</protein>
<feature type="domain" description="Multidrug export protein EmrA/FarA alpha-helical hairpin" evidence="12">
    <location>
        <begin position="106"/>
        <end position="212"/>
    </location>
</feature>
<dbReference type="GO" id="GO:1990961">
    <property type="term" value="P:xenobiotic detoxification by transmembrane export across the plasma membrane"/>
    <property type="evidence" value="ECO:0007669"/>
    <property type="project" value="UniProtKB-ARBA"/>
</dbReference>
<dbReference type="Gene3D" id="2.40.30.170">
    <property type="match status" value="1"/>
</dbReference>
<evidence type="ECO:0000256" key="7">
    <source>
        <dbReference type="ARBA" id="ARBA00022989"/>
    </source>
</evidence>
<evidence type="ECO:0000256" key="9">
    <source>
        <dbReference type="SAM" id="Coils"/>
    </source>
</evidence>
<keyword evidence="6 11" id="KW-0812">Transmembrane</keyword>
<dbReference type="Pfam" id="PF25885">
    <property type="entry name" value="HH_EMRA"/>
    <property type="match status" value="1"/>
</dbReference>
<keyword evidence="7 11" id="KW-1133">Transmembrane helix</keyword>
<gene>
    <name evidence="14" type="ORF">Ga0061069_101303</name>
</gene>
<evidence type="ECO:0000256" key="4">
    <source>
        <dbReference type="ARBA" id="ARBA00022475"/>
    </source>
</evidence>
<dbReference type="Gene3D" id="1.10.287.470">
    <property type="entry name" value="Helix hairpin bin"/>
    <property type="match status" value="1"/>
</dbReference>
<keyword evidence="5" id="KW-0997">Cell inner membrane</keyword>
<dbReference type="GO" id="GO:0015721">
    <property type="term" value="P:bile acid and bile salt transport"/>
    <property type="evidence" value="ECO:0007669"/>
    <property type="project" value="UniProtKB-ARBA"/>
</dbReference>
<keyword evidence="9" id="KW-0175">Coiled coil</keyword>
<name>A0A0K6HRI8_9BURK</name>
<evidence type="ECO:0000313" key="14">
    <source>
        <dbReference type="EMBL" id="CUA93637.1"/>
    </source>
</evidence>
<evidence type="ECO:0000259" key="12">
    <source>
        <dbReference type="Pfam" id="PF25885"/>
    </source>
</evidence>
<feature type="transmembrane region" description="Helical" evidence="11">
    <location>
        <begin position="33"/>
        <end position="54"/>
    </location>
</feature>
<feature type="compositionally biased region" description="Basic and acidic residues" evidence="10">
    <location>
        <begin position="1"/>
        <end position="10"/>
    </location>
</feature>
<dbReference type="PANTHER" id="PTHR30386:SF19">
    <property type="entry name" value="MULTIDRUG EXPORT PROTEIN EMRA-RELATED"/>
    <property type="match status" value="1"/>
</dbReference>
<dbReference type="EMBL" id="CYHF01000001">
    <property type="protein sequence ID" value="CUA93637.1"/>
    <property type="molecule type" value="Genomic_DNA"/>
</dbReference>
<dbReference type="OrthoDB" id="9811754at2"/>
<keyword evidence="8 11" id="KW-0472">Membrane</keyword>
<dbReference type="InterPro" id="IPR058633">
    <property type="entry name" value="EmrA/FarA_HH"/>
</dbReference>
<evidence type="ECO:0000256" key="3">
    <source>
        <dbReference type="ARBA" id="ARBA00022448"/>
    </source>
</evidence>
<dbReference type="InterPro" id="IPR050739">
    <property type="entry name" value="MFP"/>
</dbReference>
<keyword evidence="4" id="KW-1003">Cell membrane</keyword>
<dbReference type="PRINTS" id="PR01490">
    <property type="entry name" value="RTXTOXIND"/>
</dbReference>
<evidence type="ECO:0000256" key="2">
    <source>
        <dbReference type="ARBA" id="ARBA00009477"/>
    </source>
</evidence>
<dbReference type="STRING" id="339866.GCA_001418255_00301"/>
<comment type="subcellular location">
    <subcellularLocation>
        <location evidence="1">Cell inner membrane</location>
        <topology evidence="1">Single-pass membrane protein</topology>
    </subcellularLocation>
</comment>
<comment type="similarity">
    <text evidence="2">Belongs to the membrane fusion protein (MFP) (TC 8.A.1) family.</text>
</comment>
<dbReference type="SUPFAM" id="SSF111369">
    <property type="entry name" value="HlyD-like secretion proteins"/>
    <property type="match status" value="2"/>
</dbReference>
<evidence type="ECO:0000313" key="15">
    <source>
        <dbReference type="Proteomes" id="UP000183649"/>
    </source>
</evidence>
<evidence type="ECO:0000256" key="6">
    <source>
        <dbReference type="ARBA" id="ARBA00022692"/>
    </source>
</evidence>
<evidence type="ECO:0000256" key="1">
    <source>
        <dbReference type="ARBA" id="ARBA00004377"/>
    </source>
</evidence>
<dbReference type="GO" id="GO:0005886">
    <property type="term" value="C:plasma membrane"/>
    <property type="evidence" value="ECO:0007669"/>
    <property type="project" value="UniProtKB-SubCell"/>
</dbReference>
<feature type="coiled-coil region" evidence="9">
    <location>
        <begin position="146"/>
        <end position="218"/>
    </location>
</feature>
<accession>A0A0K6HRI8</accession>
<dbReference type="Proteomes" id="UP000183649">
    <property type="component" value="Unassembled WGS sequence"/>
</dbReference>
<evidence type="ECO:0000256" key="8">
    <source>
        <dbReference type="ARBA" id="ARBA00023136"/>
    </source>
</evidence>
<evidence type="ECO:0000259" key="13">
    <source>
        <dbReference type="Pfam" id="PF25963"/>
    </source>
</evidence>
<feature type="region of interest" description="Disordered" evidence="10">
    <location>
        <begin position="1"/>
        <end position="25"/>
    </location>
</feature>
<evidence type="ECO:0000256" key="11">
    <source>
        <dbReference type="SAM" id="Phobius"/>
    </source>
</evidence>
<sequence length="431" mass="45636">MSTTDNHKTEGAPQPASNGNGNGNGKAAKRRRLMLMAIGFFIIAGALYGGYHYWESLRYAYTDDAYVQGNLVQVTPQVGGTVVAIDADDTQLVKAGQPLVQLDGADTHVALQQAEAQLAQAVRQVRVNFANNGTLQAQVEVRQTDVTTAQSNLQTAQANVAKAEDALRRRQELAGTGAVGAEELRQSQIALQAAQAQLATAKAQVQTAQAGVKAAQEQLAASQALTAGTVIANNPAVKLAAARVREAYLAYERTTIPAPVSGVVARRTVQLGQRVGPGTPLMWVVPLNDVWIDANLKETQLRDVRIGQKATVVADTYGSGFTYTGRVVGLSAGTGAAFSLLPAQNATGNWIKVVQRLPVRVELDPKQLASHPLRVGMSTEVTIDIADHKGPLVTDEPPTKPAARTDVYAADWQKADTLVNAIIAANAGDKR</sequence>
<dbReference type="PANTHER" id="PTHR30386">
    <property type="entry name" value="MEMBRANE FUSION SUBUNIT OF EMRAB-TOLC MULTIDRUG EFFLUX PUMP"/>
    <property type="match status" value="1"/>
</dbReference>
<organism evidence="14 15">
    <name type="scientific">Thiomonas bhubaneswarensis</name>
    <dbReference type="NCBI Taxonomy" id="339866"/>
    <lineage>
        <taxon>Bacteria</taxon>
        <taxon>Pseudomonadati</taxon>
        <taxon>Pseudomonadota</taxon>
        <taxon>Betaproteobacteria</taxon>
        <taxon>Burkholderiales</taxon>
        <taxon>Thiomonas</taxon>
    </lineage>
</organism>
<dbReference type="RefSeq" id="WP_082454172.1">
    <property type="nucleotide sequence ID" value="NZ_CYHF01000001.1"/>
</dbReference>
<dbReference type="Gene3D" id="2.40.50.100">
    <property type="match status" value="1"/>
</dbReference>
<keyword evidence="15" id="KW-1185">Reference proteome</keyword>
<dbReference type="FunFam" id="2.40.30.170:FF:000003">
    <property type="entry name" value="Multidrug resistance protein A"/>
    <property type="match status" value="1"/>
</dbReference>
<evidence type="ECO:0000256" key="5">
    <source>
        <dbReference type="ARBA" id="ARBA00022519"/>
    </source>
</evidence>
<dbReference type="AlphaFoldDB" id="A0A0K6HRI8"/>
<evidence type="ECO:0000256" key="10">
    <source>
        <dbReference type="SAM" id="MobiDB-lite"/>
    </source>
</evidence>
<dbReference type="InterPro" id="IPR058634">
    <property type="entry name" value="AaeA-lik-b-barrel"/>
</dbReference>
<keyword evidence="3" id="KW-0813">Transport</keyword>
<dbReference type="GO" id="GO:0046677">
    <property type="term" value="P:response to antibiotic"/>
    <property type="evidence" value="ECO:0007669"/>
    <property type="project" value="UniProtKB-ARBA"/>
</dbReference>
<reference evidence="15" key="1">
    <citation type="submission" date="2015-08" db="EMBL/GenBank/DDBJ databases">
        <authorList>
            <person name="Varghese N."/>
        </authorList>
    </citation>
    <scope>NUCLEOTIDE SEQUENCE [LARGE SCALE GENOMIC DNA]</scope>
    <source>
        <strain evidence="15">DSM 18181</strain>
    </source>
</reference>